<feature type="transmembrane region" description="Helical" evidence="7">
    <location>
        <begin position="705"/>
        <end position="730"/>
    </location>
</feature>
<feature type="compositionally biased region" description="Basic and acidic residues" evidence="6">
    <location>
        <begin position="180"/>
        <end position="189"/>
    </location>
</feature>
<feature type="region of interest" description="Disordered" evidence="6">
    <location>
        <begin position="163"/>
        <end position="194"/>
    </location>
</feature>
<dbReference type="Pfam" id="PF03772">
    <property type="entry name" value="Competence"/>
    <property type="match status" value="1"/>
</dbReference>
<dbReference type="InterPro" id="IPR052159">
    <property type="entry name" value="Competence_DNA_uptake"/>
</dbReference>
<keyword evidence="4 7" id="KW-1133">Transmembrane helix</keyword>
<dbReference type="EMBL" id="PUIB01000002">
    <property type="protein sequence ID" value="PQO42714.1"/>
    <property type="molecule type" value="Genomic_DNA"/>
</dbReference>
<dbReference type="Gene3D" id="3.60.15.10">
    <property type="entry name" value="Ribonuclease Z/Hydroxyacylglutathione hydrolase-like"/>
    <property type="match status" value="1"/>
</dbReference>
<dbReference type="Proteomes" id="UP000239388">
    <property type="component" value="Unassembled WGS sequence"/>
</dbReference>
<evidence type="ECO:0000256" key="4">
    <source>
        <dbReference type="ARBA" id="ARBA00022989"/>
    </source>
</evidence>
<dbReference type="Pfam" id="PF00753">
    <property type="entry name" value="Lactamase_B"/>
    <property type="match status" value="1"/>
</dbReference>
<dbReference type="InterPro" id="IPR025405">
    <property type="entry name" value="DUF4131"/>
</dbReference>
<comment type="caution">
    <text evidence="9">The sequence shown here is derived from an EMBL/GenBank/DDBJ whole genome shotgun (WGS) entry which is preliminary data.</text>
</comment>
<dbReference type="InterPro" id="IPR001279">
    <property type="entry name" value="Metallo-B-lactamas"/>
</dbReference>
<keyword evidence="5 7" id="KW-0472">Membrane</keyword>
<feature type="transmembrane region" description="Helical" evidence="7">
    <location>
        <begin position="576"/>
        <end position="593"/>
    </location>
</feature>
<evidence type="ECO:0000259" key="8">
    <source>
        <dbReference type="SMART" id="SM00849"/>
    </source>
</evidence>
<dbReference type="InterPro" id="IPR036866">
    <property type="entry name" value="RibonucZ/Hydroxyglut_hydro"/>
</dbReference>
<gene>
    <name evidence="9" type="ORF">C5Y98_00745</name>
</gene>
<proteinExistence type="predicted"/>
<evidence type="ECO:0000256" key="3">
    <source>
        <dbReference type="ARBA" id="ARBA00022692"/>
    </source>
</evidence>
<feature type="domain" description="Metallo-beta-lactamase" evidence="8">
    <location>
        <begin position="831"/>
        <end position="1022"/>
    </location>
</feature>
<reference evidence="9 10" key="1">
    <citation type="submission" date="2018-02" db="EMBL/GenBank/DDBJ databases">
        <title>Comparative genomes isolates from brazilian mangrove.</title>
        <authorList>
            <person name="Araujo J.E."/>
            <person name="Taketani R.G."/>
            <person name="Silva M.C.P."/>
            <person name="Loureco M.V."/>
            <person name="Andreote F.D."/>
        </authorList>
    </citation>
    <scope>NUCLEOTIDE SEQUENCE [LARGE SCALE GENOMIC DNA]</scope>
    <source>
        <strain evidence="9 10">NAP PRIS-MGV</strain>
    </source>
</reference>
<name>A0A2S8GF51_9BACT</name>
<dbReference type="InterPro" id="IPR035681">
    <property type="entry name" value="ComA-like_MBL"/>
</dbReference>
<dbReference type="PANTHER" id="PTHR30619">
    <property type="entry name" value="DNA INTERNALIZATION/COMPETENCE PROTEIN COMEC/REC2"/>
    <property type="match status" value="1"/>
</dbReference>
<dbReference type="InterPro" id="IPR004477">
    <property type="entry name" value="ComEC_N"/>
</dbReference>
<keyword evidence="2" id="KW-1003">Cell membrane</keyword>
<dbReference type="PANTHER" id="PTHR30619:SF1">
    <property type="entry name" value="RECOMBINATION PROTEIN 2"/>
    <property type="match status" value="1"/>
</dbReference>
<evidence type="ECO:0000256" key="7">
    <source>
        <dbReference type="SAM" id="Phobius"/>
    </source>
</evidence>
<feature type="transmembrane region" description="Helical" evidence="7">
    <location>
        <begin position="766"/>
        <end position="786"/>
    </location>
</feature>
<evidence type="ECO:0000256" key="5">
    <source>
        <dbReference type="ARBA" id="ARBA00023136"/>
    </source>
</evidence>
<protein>
    <recommendedName>
        <fullName evidence="8">Metallo-beta-lactamase domain-containing protein</fullName>
    </recommendedName>
</protein>
<dbReference type="AlphaFoldDB" id="A0A2S8GF51"/>
<feature type="transmembrane region" description="Helical" evidence="7">
    <location>
        <begin position="288"/>
        <end position="306"/>
    </location>
</feature>
<evidence type="ECO:0000313" key="10">
    <source>
        <dbReference type="Proteomes" id="UP000239388"/>
    </source>
</evidence>
<comment type="subcellular location">
    <subcellularLocation>
        <location evidence="1">Cell membrane</location>
        <topology evidence="1">Multi-pass membrane protein</topology>
    </subcellularLocation>
</comment>
<feature type="region of interest" description="Disordered" evidence="6">
    <location>
        <begin position="97"/>
        <end position="121"/>
    </location>
</feature>
<evidence type="ECO:0000256" key="6">
    <source>
        <dbReference type="SAM" id="MobiDB-lite"/>
    </source>
</evidence>
<feature type="transmembrane region" description="Helical" evidence="7">
    <location>
        <begin position="313"/>
        <end position="332"/>
    </location>
</feature>
<feature type="transmembrane region" description="Helical" evidence="7">
    <location>
        <begin position="669"/>
        <end position="693"/>
    </location>
</feature>
<organism evidence="9 10">
    <name type="scientific">Blastopirellula marina</name>
    <dbReference type="NCBI Taxonomy" id="124"/>
    <lineage>
        <taxon>Bacteria</taxon>
        <taxon>Pseudomonadati</taxon>
        <taxon>Planctomycetota</taxon>
        <taxon>Planctomycetia</taxon>
        <taxon>Pirellulales</taxon>
        <taxon>Pirellulaceae</taxon>
        <taxon>Blastopirellula</taxon>
    </lineage>
</organism>
<sequence length="1081" mass="119005">MGRFETHLQTERLIGLTHIEELQRLILQPLGHVRLTIDEVLSLAGKAFPVVVLIGRQVVADAPLANERRSISGRAEQGREGLLKGFRREDRAEIDYSMPPSILPGQIRSPTRRTNGRCGKGIVKRDSLGSELIDVGGLDHRIAHAAQGIKSLIVGQQKNQIRTFGSRQPGIARPKQGKQRQSEQERSISHDGQFTWGWGRSREGELAKLANLLPCGTKKLSRKERDAILAAWFPFSFVDNWPEIKLDSATSPRTSSHEQTVSRPLVLLAAALTCGVVADAWLDLPLTCWLLALGILLTGWLGTWIARRDAWGSIVLLLAVASLGGGWHHSYWNFYPSTELSLSLTPQKQPIALQGWVTDYPRFLPAPSDPSPYEFQRPNQWKVPFRVTMVRSGTTWETVSGETDIYVSGDKLSVGPGESITVFAQATRPEEVLNPGEFNFANWSRSRRRRILLRCNFPECLQPNGQASQASIWDPIQVWRQLIDGKLTAAIPPSLNGLAETIFLGRRERLDDATDDAFRQTGTVHILALSGLHLGILAFVAYHLLRWIPAPIWFPGLALLLLTIGYVLLVDARPPIVRASILVATFCLATILFRRHAFWNTLALAWIVVVCWNPTEIFQAGTQLSFVAVATLAWLANVQRQFRRVDPLTKLIAETRPWPIKLFHKSGRLIGLTLVASLVVWLITLPLVLIHFHTASPWTIVLSPILGVLMTFALIGIVVLLGAAIAVPFLTPDFSQFLSLPLAGLEGLVTLTQQHAQLTIWTAGPALWWVIGFYVGLGLMAFLIACRGFPRRWAVALAACWLAVGFGQGIVQTQTSQAREDLVCTFVSVGHGTCVLVELPGGQNLLYDCGRLGSPRRATESLSAVLWDKGISHLEAVIISHDDADHFNGLPGILDRFSVGAVYCSELMVKTPGHLAATLLDDIRARNIPLRTLSAGKRLKTHPDVDLLVLHPTRKGVLGRDNANSLVVLVEYQGRRILLPGDLESPGTEVVALEQPIDCDVVMAPHHGSQRSNPELFYAWCHPEWIIVSSGSPNVASHEAGKGSPRWLNTAAAGRIEIRLPGNGGPLAIQSLRPGTSNLRD</sequence>
<dbReference type="GO" id="GO:0005886">
    <property type="term" value="C:plasma membrane"/>
    <property type="evidence" value="ECO:0007669"/>
    <property type="project" value="UniProtKB-SubCell"/>
</dbReference>
<dbReference type="SUPFAM" id="SSF56281">
    <property type="entry name" value="Metallo-hydrolase/oxidoreductase"/>
    <property type="match status" value="1"/>
</dbReference>
<dbReference type="SMART" id="SM00849">
    <property type="entry name" value="Lactamase_B"/>
    <property type="match status" value="1"/>
</dbReference>
<accession>A0A2S8GF51</accession>
<feature type="transmembrane region" description="Helical" evidence="7">
    <location>
        <begin position="524"/>
        <end position="545"/>
    </location>
</feature>
<dbReference type="Pfam" id="PF13567">
    <property type="entry name" value="DUF4131"/>
    <property type="match status" value="1"/>
</dbReference>
<feature type="transmembrane region" description="Helical" evidence="7">
    <location>
        <begin position="793"/>
        <end position="811"/>
    </location>
</feature>
<evidence type="ECO:0000256" key="2">
    <source>
        <dbReference type="ARBA" id="ARBA00022475"/>
    </source>
</evidence>
<evidence type="ECO:0000256" key="1">
    <source>
        <dbReference type="ARBA" id="ARBA00004651"/>
    </source>
</evidence>
<dbReference type="CDD" id="cd07731">
    <property type="entry name" value="ComA-like_MBL-fold"/>
    <property type="match status" value="1"/>
</dbReference>
<feature type="transmembrane region" description="Helical" evidence="7">
    <location>
        <begin position="552"/>
        <end position="570"/>
    </location>
</feature>
<evidence type="ECO:0000313" key="9">
    <source>
        <dbReference type="EMBL" id="PQO42714.1"/>
    </source>
</evidence>
<feature type="transmembrane region" description="Helical" evidence="7">
    <location>
        <begin position="598"/>
        <end position="615"/>
    </location>
</feature>
<keyword evidence="3 7" id="KW-0812">Transmembrane</keyword>
<dbReference type="NCBIfam" id="TIGR00360">
    <property type="entry name" value="ComEC_N-term"/>
    <property type="match status" value="1"/>
</dbReference>